<proteinExistence type="predicted"/>
<evidence type="ECO:0000313" key="3">
    <source>
        <dbReference type="Proteomes" id="UP000799428"/>
    </source>
</evidence>
<gene>
    <name evidence="2" type="ORF">K504DRAFT_494443</name>
</gene>
<organism evidence="2 3">
    <name type="scientific">Pleomassaria siparia CBS 279.74</name>
    <dbReference type="NCBI Taxonomy" id="1314801"/>
    <lineage>
        <taxon>Eukaryota</taxon>
        <taxon>Fungi</taxon>
        <taxon>Dikarya</taxon>
        <taxon>Ascomycota</taxon>
        <taxon>Pezizomycotina</taxon>
        <taxon>Dothideomycetes</taxon>
        <taxon>Pleosporomycetidae</taxon>
        <taxon>Pleosporales</taxon>
        <taxon>Pleomassariaceae</taxon>
        <taxon>Pleomassaria</taxon>
    </lineage>
</organism>
<evidence type="ECO:0000256" key="1">
    <source>
        <dbReference type="SAM" id="Phobius"/>
    </source>
</evidence>
<keyword evidence="3" id="KW-1185">Reference proteome</keyword>
<dbReference type="Proteomes" id="UP000799428">
    <property type="component" value="Unassembled WGS sequence"/>
</dbReference>
<feature type="transmembrane region" description="Helical" evidence="1">
    <location>
        <begin position="385"/>
        <end position="404"/>
    </location>
</feature>
<sequence length="528" mass="59776">MRLVDFWPHSSHPVLVLPQLPEKQPQKEATFTGCQQYREHDPQARPETPGSLNSMVVIALNIPKFTTVNQQGCSEHYIAHMKVACSSRAVGWRACGAGPSKAELQQILVPQLSLTCFLDNVDISQELSSIHQNLRMADEARCTTEICDKLPLRHLLDWSPFRIDALGIITMIGAEQVNASIGRLCRSRYVEFLPLLGAYIFASDAFTEAKSGFAVYNLTAAITTTDLAGWFSRWCTAQNFEKSHSMVRWTVDEKMTDKARWWNEPRSRDLMVAISIGVFVNGVLLALTILQGDWWGLANAISMVVSVLVRTYVVNQNRHGLDRAVNSVMEKKKASSIAMMKSGGHIPEEEKILVILANAKMVTMYVPLNIVFSCFIPKPEIEKEISYYTIRMIGWIGFTLQVISLGMSGLATQLITVVVMLVSTVLTHFRVGCDDNIIGQRLRADRCDFEHTKTRRQDVYVELELESHEEDSLLQWNLMPHRTSPGAKNWWIEYAEKKDKFKKDREDKYLGRGKKVAVQESYSRAETV</sequence>
<dbReference type="OrthoDB" id="5422688at2759"/>
<keyword evidence="1" id="KW-0812">Transmembrane</keyword>
<dbReference type="EMBL" id="MU005780">
    <property type="protein sequence ID" value="KAF2705091.1"/>
    <property type="molecule type" value="Genomic_DNA"/>
</dbReference>
<name>A0A6G1JY00_9PLEO</name>
<feature type="transmembrane region" description="Helical" evidence="1">
    <location>
        <begin position="295"/>
        <end position="313"/>
    </location>
</feature>
<keyword evidence="1" id="KW-1133">Transmembrane helix</keyword>
<reference evidence="2" key="1">
    <citation type="journal article" date="2020" name="Stud. Mycol.">
        <title>101 Dothideomycetes genomes: a test case for predicting lifestyles and emergence of pathogens.</title>
        <authorList>
            <person name="Haridas S."/>
            <person name="Albert R."/>
            <person name="Binder M."/>
            <person name="Bloem J."/>
            <person name="Labutti K."/>
            <person name="Salamov A."/>
            <person name="Andreopoulos B."/>
            <person name="Baker S."/>
            <person name="Barry K."/>
            <person name="Bills G."/>
            <person name="Bluhm B."/>
            <person name="Cannon C."/>
            <person name="Castanera R."/>
            <person name="Culley D."/>
            <person name="Daum C."/>
            <person name="Ezra D."/>
            <person name="Gonzalez J."/>
            <person name="Henrissat B."/>
            <person name="Kuo A."/>
            <person name="Liang C."/>
            <person name="Lipzen A."/>
            <person name="Lutzoni F."/>
            <person name="Magnuson J."/>
            <person name="Mondo S."/>
            <person name="Nolan M."/>
            <person name="Ohm R."/>
            <person name="Pangilinan J."/>
            <person name="Park H.-J."/>
            <person name="Ramirez L."/>
            <person name="Alfaro M."/>
            <person name="Sun H."/>
            <person name="Tritt A."/>
            <person name="Yoshinaga Y."/>
            <person name="Zwiers L.-H."/>
            <person name="Turgeon B."/>
            <person name="Goodwin S."/>
            <person name="Spatafora J."/>
            <person name="Crous P."/>
            <person name="Grigoriev I."/>
        </authorList>
    </citation>
    <scope>NUCLEOTIDE SEQUENCE</scope>
    <source>
        <strain evidence="2">CBS 279.74</strain>
    </source>
</reference>
<feature type="transmembrane region" description="Helical" evidence="1">
    <location>
        <begin position="270"/>
        <end position="289"/>
    </location>
</feature>
<evidence type="ECO:0000313" key="2">
    <source>
        <dbReference type="EMBL" id="KAF2705091.1"/>
    </source>
</evidence>
<accession>A0A6G1JY00</accession>
<dbReference type="AlphaFoldDB" id="A0A6G1JY00"/>
<protein>
    <submittedName>
        <fullName evidence="2">Uncharacterized protein</fullName>
    </submittedName>
</protein>
<keyword evidence="1" id="KW-0472">Membrane</keyword>